<dbReference type="Proteomes" id="UP001057481">
    <property type="component" value="Unassembled WGS sequence"/>
</dbReference>
<feature type="transmembrane region" description="Helical" evidence="8">
    <location>
        <begin position="139"/>
        <end position="158"/>
    </location>
</feature>
<keyword evidence="7 8" id="KW-0472">Membrane</keyword>
<feature type="transmembrane region" description="Helical" evidence="8">
    <location>
        <begin position="53"/>
        <end position="73"/>
    </location>
</feature>
<feature type="transmembrane region" description="Helical" evidence="8">
    <location>
        <begin position="12"/>
        <end position="33"/>
    </location>
</feature>
<organism evidence="10 11">
    <name type="scientific">Periweissella beninensis</name>
    <dbReference type="NCBI Taxonomy" id="504936"/>
    <lineage>
        <taxon>Bacteria</taxon>
        <taxon>Bacillati</taxon>
        <taxon>Bacillota</taxon>
        <taxon>Bacilli</taxon>
        <taxon>Lactobacillales</taxon>
        <taxon>Lactobacillaceae</taxon>
        <taxon>Periweissella</taxon>
    </lineage>
</organism>
<feature type="transmembrane region" description="Helical" evidence="8">
    <location>
        <begin position="308"/>
        <end position="332"/>
    </location>
</feature>
<dbReference type="Pfam" id="PF13303">
    <property type="entry name" value="PTS_EIIC_2"/>
    <property type="match status" value="1"/>
</dbReference>
<comment type="subcellular location">
    <subcellularLocation>
        <location evidence="1">Cell membrane</location>
        <topology evidence="1">Multi-pass membrane protein</topology>
    </subcellularLocation>
</comment>
<name>A0ABT0VKQ2_9LACO</name>
<feature type="transmembrane region" description="Helical" evidence="8">
    <location>
        <begin position="108"/>
        <end position="127"/>
    </location>
</feature>
<evidence type="ECO:0000256" key="7">
    <source>
        <dbReference type="ARBA" id="ARBA00023136"/>
    </source>
</evidence>
<evidence type="ECO:0000256" key="8">
    <source>
        <dbReference type="SAM" id="Phobius"/>
    </source>
</evidence>
<evidence type="ECO:0000313" key="11">
    <source>
        <dbReference type="Proteomes" id="UP001057481"/>
    </source>
</evidence>
<keyword evidence="11" id="KW-1185">Reference proteome</keyword>
<keyword evidence="3" id="KW-1003">Cell membrane</keyword>
<evidence type="ECO:0000256" key="4">
    <source>
        <dbReference type="ARBA" id="ARBA00022597"/>
    </source>
</evidence>
<feature type="transmembrane region" description="Helical" evidence="8">
    <location>
        <begin position="178"/>
        <end position="204"/>
    </location>
</feature>
<dbReference type="EMBL" id="JAGMVS010000046">
    <property type="protein sequence ID" value="MCM2437035.1"/>
    <property type="molecule type" value="Genomic_DNA"/>
</dbReference>
<evidence type="ECO:0000259" key="9">
    <source>
        <dbReference type="Pfam" id="PF13303"/>
    </source>
</evidence>
<gene>
    <name evidence="10" type="ORF">KAK10_03690</name>
</gene>
<evidence type="ECO:0000256" key="5">
    <source>
        <dbReference type="ARBA" id="ARBA00022692"/>
    </source>
</evidence>
<evidence type="ECO:0000256" key="1">
    <source>
        <dbReference type="ARBA" id="ARBA00004651"/>
    </source>
</evidence>
<keyword evidence="6 8" id="KW-1133">Transmembrane helix</keyword>
<proteinExistence type="predicted"/>
<feature type="transmembrane region" description="Helical" evidence="8">
    <location>
        <begin position="259"/>
        <end position="277"/>
    </location>
</feature>
<dbReference type="RefSeq" id="WP_205143897.1">
    <property type="nucleotide sequence ID" value="NZ_JAFBDN010000013.1"/>
</dbReference>
<feature type="transmembrane region" description="Helical" evidence="8">
    <location>
        <begin position="80"/>
        <end position="102"/>
    </location>
</feature>
<feature type="transmembrane region" description="Helical" evidence="8">
    <location>
        <begin position="284"/>
        <end position="302"/>
    </location>
</feature>
<dbReference type="InterPro" id="IPR003352">
    <property type="entry name" value="PTS_EIIC"/>
</dbReference>
<feature type="transmembrane region" description="Helical" evidence="8">
    <location>
        <begin position="216"/>
        <end position="239"/>
    </location>
</feature>
<feature type="domain" description="Phosphotransferase system EIIC" evidence="9">
    <location>
        <begin position="15"/>
        <end position="340"/>
    </location>
</feature>
<protein>
    <submittedName>
        <fullName evidence="10">PTS sugar transporter subunit IIC</fullName>
    </submittedName>
</protein>
<reference evidence="10" key="1">
    <citation type="submission" date="2021-04" db="EMBL/GenBank/DDBJ databases">
        <title>Taxonomic assessment of Weissella genus.</title>
        <authorList>
            <person name="Fanelli F."/>
            <person name="Chieffi D."/>
            <person name="Dell'Aquila A."/>
            <person name="Gyu-Sung C."/>
            <person name="Franz C.M.A.P."/>
            <person name="Fusco V."/>
        </authorList>
    </citation>
    <scope>NUCLEOTIDE SEQUENCE</scope>
    <source>
        <strain evidence="10">LMG 25373</strain>
    </source>
</reference>
<accession>A0ABT0VKQ2</accession>
<comment type="caution">
    <text evidence="10">The sequence shown here is derived from an EMBL/GenBank/DDBJ whole genome shotgun (WGS) entry which is preliminary data.</text>
</comment>
<evidence type="ECO:0000256" key="6">
    <source>
        <dbReference type="ARBA" id="ARBA00022989"/>
    </source>
</evidence>
<keyword evidence="2" id="KW-0813">Transport</keyword>
<evidence type="ECO:0000256" key="3">
    <source>
        <dbReference type="ARBA" id="ARBA00022475"/>
    </source>
</evidence>
<evidence type="ECO:0000313" key="10">
    <source>
        <dbReference type="EMBL" id="MCM2437035.1"/>
    </source>
</evidence>
<keyword evidence="4 10" id="KW-0762">Sugar transport</keyword>
<keyword evidence="5 8" id="KW-0812">Transmembrane</keyword>
<evidence type="ECO:0000256" key="2">
    <source>
        <dbReference type="ARBA" id="ARBA00022448"/>
    </source>
</evidence>
<sequence>MKQKPQQTFHDIILAVLNGNSFAIVVALIPSALLSQILKFLPQTPLVKNLEVVITLAQSALPLVAAFAVGMLLKFSMLEIGSLALATFVAAGNTVATANGFTLSGSGVILNIILTTLLGALITPVLHRVLGQLKMVFEPLLVLVIVGLIGQLTLPLMLKMQILVGKLVSGATNTQPLLMGVLLGVLFAILVVSPLSSVGIATAIGLSGVGAGAANAGIVACSFTLALIGASVNPLGVTLAHFIGSPKIQMANLLARPKIFIPTSIAAGLAGGVASLLTMHGTAFSAGFGFSGLIGPLTAWQTSPGSLLGLRVLITFVLVPVLLAFIMQFIFVKRLKLVEPAELAVAEL</sequence>